<keyword evidence="2" id="KW-0472">Membrane</keyword>
<feature type="region of interest" description="Disordered" evidence="1">
    <location>
        <begin position="371"/>
        <end position="411"/>
    </location>
</feature>
<name>A0A1Y2IXB7_TRAC3</name>
<dbReference type="AlphaFoldDB" id="A0A1Y2IXB7"/>
<gene>
    <name evidence="3" type="ORF">PYCCODRAFT_1465189</name>
</gene>
<feature type="region of interest" description="Disordered" evidence="1">
    <location>
        <begin position="282"/>
        <end position="306"/>
    </location>
</feature>
<keyword evidence="2" id="KW-1133">Transmembrane helix</keyword>
<evidence type="ECO:0000256" key="1">
    <source>
        <dbReference type="SAM" id="MobiDB-lite"/>
    </source>
</evidence>
<keyword evidence="2" id="KW-0812">Transmembrane</keyword>
<protein>
    <submittedName>
        <fullName evidence="3">Uncharacterized protein</fullName>
    </submittedName>
</protein>
<evidence type="ECO:0000313" key="3">
    <source>
        <dbReference type="EMBL" id="OSD05244.1"/>
    </source>
</evidence>
<dbReference type="STRING" id="1353009.A0A1Y2IXB7"/>
<evidence type="ECO:0000313" key="4">
    <source>
        <dbReference type="Proteomes" id="UP000193067"/>
    </source>
</evidence>
<keyword evidence="4" id="KW-1185">Reference proteome</keyword>
<proteinExistence type="predicted"/>
<dbReference type="OrthoDB" id="2756615at2759"/>
<feature type="region of interest" description="Disordered" evidence="1">
    <location>
        <begin position="171"/>
        <end position="193"/>
    </location>
</feature>
<feature type="compositionally biased region" description="Low complexity" evidence="1">
    <location>
        <begin position="381"/>
        <end position="391"/>
    </location>
</feature>
<sequence>MPLPEPHEATYWPLYNDFEDFYYIDEHIVVLGGFSCLTSGGYNLAFPFSGVYIQVVGIVIPWIGGDKLATAFFDVNGAHGALVQVKNWTGPTTLYDVPFYTVSGLVYGTDNQNTLTINVTDASPDNPFILNYLVVGLPSNDIGMDRVSSVSLPTPAVTTLGVNIAATTVRATPTDQSSGASSARGGMPTKTASRSQHASFPLAPILGALAGGIVFLAILLGSLCYLTKRHKRLYGGDDDVAAGDIASKALGSGPAETSVLGAISNSTVSQIGHGLPEHSGGFASESIPAVASSPSGDHPGPSAPLAKDAALNQSAVVRATLLREGQNPQRALPMIAQSIASLHGGSQAAAASGSGIRNTLGGVLEYDGKEARLSSGHNTDAANAAVASSSSGREDPEGTQDTDLSPPAYEP</sequence>
<dbReference type="Proteomes" id="UP000193067">
    <property type="component" value="Unassembled WGS sequence"/>
</dbReference>
<feature type="transmembrane region" description="Helical" evidence="2">
    <location>
        <begin position="202"/>
        <end position="226"/>
    </location>
</feature>
<evidence type="ECO:0000256" key="2">
    <source>
        <dbReference type="SAM" id="Phobius"/>
    </source>
</evidence>
<accession>A0A1Y2IXB7</accession>
<feature type="compositionally biased region" description="Polar residues" evidence="1">
    <location>
        <begin position="171"/>
        <end position="181"/>
    </location>
</feature>
<organism evidence="3 4">
    <name type="scientific">Trametes coccinea (strain BRFM310)</name>
    <name type="common">Pycnoporus coccineus</name>
    <dbReference type="NCBI Taxonomy" id="1353009"/>
    <lineage>
        <taxon>Eukaryota</taxon>
        <taxon>Fungi</taxon>
        <taxon>Dikarya</taxon>
        <taxon>Basidiomycota</taxon>
        <taxon>Agaricomycotina</taxon>
        <taxon>Agaricomycetes</taxon>
        <taxon>Polyporales</taxon>
        <taxon>Polyporaceae</taxon>
        <taxon>Trametes</taxon>
    </lineage>
</organism>
<reference evidence="3 4" key="1">
    <citation type="journal article" date="2015" name="Biotechnol. Biofuels">
        <title>Enhanced degradation of softwood versus hardwood by the white-rot fungus Pycnoporus coccineus.</title>
        <authorList>
            <person name="Couturier M."/>
            <person name="Navarro D."/>
            <person name="Chevret D."/>
            <person name="Henrissat B."/>
            <person name="Piumi F."/>
            <person name="Ruiz-Duenas F.J."/>
            <person name="Martinez A.T."/>
            <person name="Grigoriev I.V."/>
            <person name="Riley R."/>
            <person name="Lipzen A."/>
            <person name="Berrin J.G."/>
            <person name="Master E.R."/>
            <person name="Rosso M.N."/>
        </authorList>
    </citation>
    <scope>NUCLEOTIDE SEQUENCE [LARGE SCALE GENOMIC DNA]</scope>
    <source>
        <strain evidence="3 4">BRFM310</strain>
    </source>
</reference>
<dbReference type="EMBL" id="KZ084093">
    <property type="protein sequence ID" value="OSD05244.1"/>
    <property type="molecule type" value="Genomic_DNA"/>
</dbReference>